<feature type="region of interest" description="Disordered" evidence="1">
    <location>
        <begin position="25"/>
        <end position="109"/>
    </location>
</feature>
<comment type="caution">
    <text evidence="3">The sequence shown here is derived from an EMBL/GenBank/DDBJ whole genome shotgun (WGS) entry which is preliminary data.</text>
</comment>
<feature type="chain" id="PRO_5045158122" description="DUF3761 domain-containing protein" evidence="2">
    <location>
        <begin position="24"/>
        <end position="136"/>
    </location>
</feature>
<dbReference type="RefSeq" id="WP_252806219.1">
    <property type="nucleotide sequence ID" value="NZ_BAAABM010000056.1"/>
</dbReference>
<name>A0ABP3HA16_9ACTN</name>
<dbReference type="Pfam" id="PF12587">
    <property type="entry name" value="DUF3761"/>
    <property type="match status" value="1"/>
</dbReference>
<dbReference type="Proteomes" id="UP001501822">
    <property type="component" value="Unassembled WGS sequence"/>
</dbReference>
<gene>
    <name evidence="3" type="ORF">GCM10010151_61060</name>
</gene>
<accession>A0ABP3HA16</accession>
<keyword evidence="2" id="KW-0732">Signal</keyword>
<dbReference type="EMBL" id="BAAABM010000056">
    <property type="protein sequence ID" value="GAA0362806.1"/>
    <property type="molecule type" value="Genomic_DNA"/>
</dbReference>
<evidence type="ECO:0000313" key="3">
    <source>
        <dbReference type="EMBL" id="GAA0362806.1"/>
    </source>
</evidence>
<organism evidence="3 4">
    <name type="scientific">Actinoallomurus spadix</name>
    <dbReference type="NCBI Taxonomy" id="79912"/>
    <lineage>
        <taxon>Bacteria</taxon>
        <taxon>Bacillati</taxon>
        <taxon>Actinomycetota</taxon>
        <taxon>Actinomycetes</taxon>
        <taxon>Streptosporangiales</taxon>
        <taxon>Thermomonosporaceae</taxon>
        <taxon>Actinoallomurus</taxon>
    </lineage>
</organism>
<reference evidence="4" key="1">
    <citation type="journal article" date="2019" name="Int. J. Syst. Evol. Microbiol.">
        <title>The Global Catalogue of Microorganisms (GCM) 10K type strain sequencing project: providing services to taxonomists for standard genome sequencing and annotation.</title>
        <authorList>
            <consortium name="The Broad Institute Genomics Platform"/>
            <consortium name="The Broad Institute Genome Sequencing Center for Infectious Disease"/>
            <person name="Wu L."/>
            <person name="Ma J."/>
        </authorList>
    </citation>
    <scope>NUCLEOTIDE SEQUENCE [LARGE SCALE GENOMIC DNA]</scope>
    <source>
        <strain evidence="4">JCM 3146</strain>
    </source>
</reference>
<evidence type="ECO:0008006" key="5">
    <source>
        <dbReference type="Google" id="ProtNLM"/>
    </source>
</evidence>
<sequence>MRHRTPALILGAALLLGGCRTTATDAGGAATPSAWAGTSTTPADSPSAVLPPPPSSTPEGSSTPTAHAGTGRIPAHRPHPPKPHRAPSRPKRPVAAPKPPGHPAGATARCNDGTYSYAAHHQGACSHHGGVAVFYR</sequence>
<feature type="compositionally biased region" description="Low complexity" evidence="1">
    <location>
        <begin position="57"/>
        <end position="66"/>
    </location>
</feature>
<keyword evidence="4" id="KW-1185">Reference proteome</keyword>
<evidence type="ECO:0000256" key="1">
    <source>
        <dbReference type="SAM" id="MobiDB-lite"/>
    </source>
</evidence>
<evidence type="ECO:0000256" key="2">
    <source>
        <dbReference type="SAM" id="SignalP"/>
    </source>
</evidence>
<feature type="signal peptide" evidence="2">
    <location>
        <begin position="1"/>
        <end position="23"/>
    </location>
</feature>
<protein>
    <recommendedName>
        <fullName evidence="5">DUF3761 domain-containing protein</fullName>
    </recommendedName>
</protein>
<feature type="compositionally biased region" description="Basic residues" evidence="1">
    <location>
        <begin position="74"/>
        <end position="92"/>
    </location>
</feature>
<proteinExistence type="predicted"/>
<dbReference type="InterPro" id="IPR022236">
    <property type="entry name" value="DUF3761"/>
</dbReference>
<evidence type="ECO:0000313" key="4">
    <source>
        <dbReference type="Proteomes" id="UP001501822"/>
    </source>
</evidence>
<dbReference type="PROSITE" id="PS51257">
    <property type="entry name" value="PROKAR_LIPOPROTEIN"/>
    <property type="match status" value="1"/>
</dbReference>